<sequence length="51" mass="5739">MADRKNGNWELGVGSWGKEDGEMGGKEFRVPRGKRVLSRKCCCFSFRVAVC</sequence>
<dbReference type="Proteomes" id="UP000095472">
    <property type="component" value="Chromosome"/>
</dbReference>
<name>A0ACD5H163_9CYAN</name>
<protein>
    <submittedName>
        <fullName evidence="1">Uncharacterized protein</fullName>
    </submittedName>
</protein>
<evidence type="ECO:0000313" key="1">
    <source>
        <dbReference type="EMBL" id="XPM66757.1"/>
    </source>
</evidence>
<dbReference type="EMBL" id="CP182909">
    <property type="protein sequence ID" value="XPM66757.1"/>
    <property type="molecule type" value="Genomic_DNA"/>
</dbReference>
<organism evidence="1 2">
    <name type="scientific">Desertifilum tharense IPPAS B-1220</name>
    <dbReference type="NCBI Taxonomy" id="1781255"/>
    <lineage>
        <taxon>Bacteria</taxon>
        <taxon>Bacillati</taxon>
        <taxon>Cyanobacteriota</taxon>
        <taxon>Cyanophyceae</taxon>
        <taxon>Desertifilales</taxon>
        <taxon>Desertifilaceae</taxon>
        <taxon>Desertifilum</taxon>
    </lineage>
</organism>
<gene>
    <name evidence="1" type="ORF">BH720_016910</name>
</gene>
<accession>A0ACD5H163</accession>
<evidence type="ECO:0000313" key="2">
    <source>
        <dbReference type="Proteomes" id="UP000095472"/>
    </source>
</evidence>
<keyword evidence="2" id="KW-1185">Reference proteome</keyword>
<proteinExistence type="predicted"/>
<reference evidence="1 2" key="1">
    <citation type="journal article" date="2016" name="Genome Announc.">
        <title>Draft Genome Sequence of the Thermotolerant Cyanobacterium Desertifilum sp. IPPAS B-1220.</title>
        <authorList>
            <person name="Mironov K.S."/>
            <person name="Sinetova M.A."/>
            <person name="Bolatkhan K."/>
            <person name="Zayadan B.K."/>
            <person name="Ustinova V.V."/>
            <person name="Kupriyanova E.V."/>
            <person name="Skrypnik A.N."/>
            <person name="Gogoleva N.E."/>
            <person name="Gogolev Y.V."/>
            <person name="Los D.A."/>
        </authorList>
    </citation>
    <scope>NUCLEOTIDE SEQUENCE [LARGE SCALE GENOMIC DNA]</scope>
    <source>
        <strain evidence="1 2">IPPAS B-1220</strain>
    </source>
</reference>